<dbReference type="InterPro" id="IPR045864">
    <property type="entry name" value="aa-tRNA-synth_II/BPL/LPL"/>
</dbReference>
<proteinExistence type="predicted"/>
<organism evidence="6 8">
    <name type="scientific">Acetobacter ghanensis</name>
    <dbReference type="NCBI Taxonomy" id="431306"/>
    <lineage>
        <taxon>Bacteria</taxon>
        <taxon>Pseudomonadati</taxon>
        <taxon>Pseudomonadota</taxon>
        <taxon>Alphaproteobacteria</taxon>
        <taxon>Acetobacterales</taxon>
        <taxon>Acetobacteraceae</taxon>
        <taxon>Acetobacter</taxon>
    </lineage>
</organism>
<dbReference type="RefSeq" id="WP_059024063.1">
    <property type="nucleotide sequence ID" value="NZ_LN609302.1"/>
</dbReference>
<reference evidence="8" key="2">
    <citation type="submission" date="2014-09" db="EMBL/GenBank/DDBJ databases">
        <authorList>
            <person name="Illeghems K.G."/>
        </authorList>
    </citation>
    <scope>NUCLEOTIDE SEQUENCE [LARGE SCALE GENOMIC DNA]</scope>
    <source>
        <strain evidence="8">LMG 23848T</strain>
    </source>
</reference>
<feature type="domain" description="BPL/LPL catalytic" evidence="5">
    <location>
        <begin position="5"/>
        <end position="182"/>
    </location>
</feature>
<reference evidence="7 9" key="3">
    <citation type="journal article" date="2020" name="Int. J. Syst. Evol. Microbiol.">
        <title>Novel acetic acid bacteria from cider fermentations: Acetobacter conturbans sp. nov. and Acetobacter fallax sp. nov.</title>
        <authorList>
            <person name="Sombolestani A.S."/>
            <person name="Cleenwerck I."/>
            <person name="Cnockaert M."/>
            <person name="Borremans W."/>
            <person name="Wieme A.D."/>
            <person name="De Vuyst L."/>
            <person name="Vandamme P."/>
        </authorList>
    </citation>
    <scope>NUCLEOTIDE SEQUENCE [LARGE SCALE GENOMIC DNA]</scope>
    <source>
        <strain evidence="7 9">LMG 23848</strain>
    </source>
</reference>
<evidence type="ECO:0000313" key="8">
    <source>
        <dbReference type="Proteomes" id="UP000068250"/>
    </source>
</evidence>
<dbReference type="Pfam" id="PF02237">
    <property type="entry name" value="BPL_C"/>
    <property type="match status" value="1"/>
</dbReference>
<evidence type="ECO:0000313" key="6">
    <source>
        <dbReference type="EMBL" id="CEF56525.1"/>
    </source>
</evidence>
<name>A0A0U5BKI8_9PROT</name>
<dbReference type="PANTHER" id="PTHR12835">
    <property type="entry name" value="BIOTIN PROTEIN LIGASE"/>
    <property type="match status" value="1"/>
</dbReference>
<dbReference type="InterPro" id="IPR004408">
    <property type="entry name" value="Biotin_CoA_COase_ligase"/>
</dbReference>
<dbReference type="PATRIC" id="fig|431306.5.peg.2101"/>
<reference evidence="6" key="1">
    <citation type="submission" date="2014-09" db="EMBL/GenBank/DDBJ databases">
        <authorList>
            <person name="Magalhaes I.L.F."/>
            <person name="Oliveira U."/>
            <person name="Santos F.R."/>
            <person name="Vidigal T.H.D.A."/>
            <person name="Brescovit A.D."/>
            <person name="Santos A.J."/>
        </authorList>
    </citation>
    <scope>NUCLEOTIDE SEQUENCE</scope>
    <source>
        <strain evidence="6">LMG 23848T</strain>
    </source>
</reference>
<dbReference type="PANTHER" id="PTHR12835:SF5">
    <property type="entry name" value="BIOTIN--PROTEIN LIGASE"/>
    <property type="match status" value="1"/>
</dbReference>
<dbReference type="InterPro" id="IPR003142">
    <property type="entry name" value="BPL_C"/>
</dbReference>
<dbReference type="Proteomes" id="UP000657200">
    <property type="component" value="Unassembled WGS sequence"/>
</dbReference>
<keyword evidence="1 6" id="KW-0436">Ligase</keyword>
<dbReference type="PROSITE" id="PS51733">
    <property type="entry name" value="BPL_LPL_CATALYTIC"/>
    <property type="match status" value="1"/>
</dbReference>
<dbReference type="OrthoDB" id="9807064at2"/>
<dbReference type="EC" id="6.3.4.15" evidence="3"/>
<evidence type="ECO:0000259" key="5">
    <source>
        <dbReference type="PROSITE" id="PS51733"/>
    </source>
</evidence>
<dbReference type="STRING" id="431306.AGA_2036"/>
<gene>
    <name evidence="6" type="primary">birA</name>
    <name evidence="6" type="ORF">AGA_2036</name>
    <name evidence="7" type="ORF">GOB80_06105</name>
</gene>
<dbReference type="Pfam" id="PF03099">
    <property type="entry name" value="BPL_LplA_LipB"/>
    <property type="match status" value="1"/>
</dbReference>
<sequence length="249" mass="26164">MSGQSDVWRLSCFDELPSTSDYCLNACRSGHDAAGLAVLARRQTKGRGSRGRTWLDGGQGLALSVVLEAAQAGPDALGGWPFVASLGFYDGLLRAVPAAQSRLMIKWPNDLLLDGQKVGGILIEREGGYVLIGLGANLAAAPAQNLVARPVACLAQCGAVPDVESVARHVLDGLALWHGLWRQKGFASIRAAWLERAHPVGTPLVVQGGTTYEKGHFAGLAEDGRLLLNTEGGMKTIATGDVLLMEKGA</sequence>
<protein>
    <recommendedName>
        <fullName evidence="3">biotin--[biotin carboxyl-carrier protein] ligase</fullName>
        <ecNumber evidence="3">6.3.4.15</ecNumber>
    </recommendedName>
</protein>
<dbReference type="SUPFAM" id="SSF55681">
    <property type="entry name" value="Class II aaRS and biotin synthetases"/>
    <property type="match status" value="1"/>
</dbReference>
<dbReference type="Proteomes" id="UP000068250">
    <property type="component" value="Chromosome I"/>
</dbReference>
<evidence type="ECO:0000256" key="1">
    <source>
        <dbReference type="ARBA" id="ARBA00022598"/>
    </source>
</evidence>
<dbReference type="NCBIfam" id="TIGR00121">
    <property type="entry name" value="birA_ligase"/>
    <property type="match status" value="1"/>
</dbReference>
<dbReference type="GO" id="GO:0004077">
    <property type="term" value="F:biotin--[biotin carboxyl-carrier protein] ligase activity"/>
    <property type="evidence" value="ECO:0007669"/>
    <property type="project" value="UniProtKB-EC"/>
</dbReference>
<comment type="catalytic activity">
    <reaction evidence="4">
        <text>biotin + L-lysyl-[protein] + ATP = N(6)-biotinyl-L-lysyl-[protein] + AMP + diphosphate + H(+)</text>
        <dbReference type="Rhea" id="RHEA:11756"/>
        <dbReference type="Rhea" id="RHEA-COMP:9752"/>
        <dbReference type="Rhea" id="RHEA-COMP:10505"/>
        <dbReference type="ChEBI" id="CHEBI:15378"/>
        <dbReference type="ChEBI" id="CHEBI:29969"/>
        <dbReference type="ChEBI" id="CHEBI:30616"/>
        <dbReference type="ChEBI" id="CHEBI:33019"/>
        <dbReference type="ChEBI" id="CHEBI:57586"/>
        <dbReference type="ChEBI" id="CHEBI:83144"/>
        <dbReference type="ChEBI" id="CHEBI:456215"/>
        <dbReference type="EC" id="6.3.4.15"/>
    </reaction>
</comment>
<evidence type="ECO:0000256" key="2">
    <source>
        <dbReference type="ARBA" id="ARBA00023267"/>
    </source>
</evidence>
<dbReference type="EMBL" id="WOTE01000002">
    <property type="protein sequence ID" value="NHO39264.1"/>
    <property type="molecule type" value="Genomic_DNA"/>
</dbReference>
<dbReference type="EMBL" id="LN609302">
    <property type="protein sequence ID" value="CEF56525.1"/>
    <property type="molecule type" value="Genomic_DNA"/>
</dbReference>
<evidence type="ECO:0000256" key="3">
    <source>
        <dbReference type="ARBA" id="ARBA00024227"/>
    </source>
</evidence>
<evidence type="ECO:0000313" key="9">
    <source>
        <dbReference type="Proteomes" id="UP000657200"/>
    </source>
</evidence>
<dbReference type="InterPro" id="IPR004143">
    <property type="entry name" value="BPL_LPL_catalytic"/>
</dbReference>
<evidence type="ECO:0000313" key="7">
    <source>
        <dbReference type="EMBL" id="NHO39264.1"/>
    </source>
</evidence>
<keyword evidence="9" id="KW-1185">Reference proteome</keyword>
<accession>A0A0U5BKI8</accession>
<dbReference type="GO" id="GO:0005737">
    <property type="term" value="C:cytoplasm"/>
    <property type="evidence" value="ECO:0007669"/>
    <property type="project" value="TreeGrafter"/>
</dbReference>
<keyword evidence="2" id="KW-0092">Biotin</keyword>
<dbReference type="AlphaFoldDB" id="A0A0U5BKI8"/>
<dbReference type="Gene3D" id="3.30.930.10">
    <property type="entry name" value="Bira Bifunctional Protein, Domain 2"/>
    <property type="match status" value="1"/>
</dbReference>
<evidence type="ECO:0000256" key="4">
    <source>
        <dbReference type="ARBA" id="ARBA00047846"/>
    </source>
</evidence>